<dbReference type="EMBL" id="JAIWYP010000005">
    <property type="protein sequence ID" value="KAH3817153.1"/>
    <property type="molecule type" value="Genomic_DNA"/>
</dbReference>
<keyword evidence="2" id="KW-1185">Reference proteome</keyword>
<evidence type="ECO:0000313" key="2">
    <source>
        <dbReference type="Proteomes" id="UP000828390"/>
    </source>
</evidence>
<gene>
    <name evidence="1" type="ORF">DPMN_118682</name>
</gene>
<sequence>MISSIDISEVWIYSLHPTGVYVFFYRHLRGLDLILASHRSLCLLLLTSQRPRSILGIQQESMSFSIDILAPHRSLCLLLLTSQRSGSILSIPQGSMSSSIDISEVWIYSWHPTGAYVFIH</sequence>
<evidence type="ECO:0000313" key="1">
    <source>
        <dbReference type="EMBL" id="KAH3817153.1"/>
    </source>
</evidence>
<organism evidence="1 2">
    <name type="scientific">Dreissena polymorpha</name>
    <name type="common">Zebra mussel</name>
    <name type="synonym">Mytilus polymorpha</name>
    <dbReference type="NCBI Taxonomy" id="45954"/>
    <lineage>
        <taxon>Eukaryota</taxon>
        <taxon>Metazoa</taxon>
        <taxon>Spiralia</taxon>
        <taxon>Lophotrochozoa</taxon>
        <taxon>Mollusca</taxon>
        <taxon>Bivalvia</taxon>
        <taxon>Autobranchia</taxon>
        <taxon>Heteroconchia</taxon>
        <taxon>Euheterodonta</taxon>
        <taxon>Imparidentia</taxon>
        <taxon>Neoheterodontei</taxon>
        <taxon>Myida</taxon>
        <taxon>Dreissenoidea</taxon>
        <taxon>Dreissenidae</taxon>
        <taxon>Dreissena</taxon>
    </lineage>
</organism>
<protein>
    <submittedName>
        <fullName evidence="1">Uncharacterized protein</fullName>
    </submittedName>
</protein>
<dbReference type="Proteomes" id="UP000828390">
    <property type="component" value="Unassembled WGS sequence"/>
</dbReference>
<proteinExistence type="predicted"/>
<reference evidence="1" key="1">
    <citation type="journal article" date="2019" name="bioRxiv">
        <title>The Genome of the Zebra Mussel, Dreissena polymorpha: A Resource for Invasive Species Research.</title>
        <authorList>
            <person name="McCartney M.A."/>
            <person name="Auch B."/>
            <person name="Kono T."/>
            <person name="Mallez S."/>
            <person name="Zhang Y."/>
            <person name="Obille A."/>
            <person name="Becker A."/>
            <person name="Abrahante J.E."/>
            <person name="Garbe J."/>
            <person name="Badalamenti J.P."/>
            <person name="Herman A."/>
            <person name="Mangelson H."/>
            <person name="Liachko I."/>
            <person name="Sullivan S."/>
            <person name="Sone E.D."/>
            <person name="Koren S."/>
            <person name="Silverstein K.A.T."/>
            <person name="Beckman K.B."/>
            <person name="Gohl D.M."/>
        </authorList>
    </citation>
    <scope>NUCLEOTIDE SEQUENCE</scope>
    <source>
        <strain evidence="1">Duluth1</strain>
        <tissue evidence="1">Whole animal</tissue>
    </source>
</reference>
<comment type="caution">
    <text evidence="1">The sequence shown here is derived from an EMBL/GenBank/DDBJ whole genome shotgun (WGS) entry which is preliminary data.</text>
</comment>
<accession>A0A9D4GKJ5</accession>
<reference evidence="1" key="2">
    <citation type="submission" date="2020-11" db="EMBL/GenBank/DDBJ databases">
        <authorList>
            <person name="McCartney M.A."/>
            <person name="Auch B."/>
            <person name="Kono T."/>
            <person name="Mallez S."/>
            <person name="Becker A."/>
            <person name="Gohl D.M."/>
            <person name="Silverstein K.A.T."/>
            <person name="Koren S."/>
            <person name="Bechman K.B."/>
            <person name="Herman A."/>
            <person name="Abrahante J.E."/>
            <person name="Garbe J."/>
        </authorList>
    </citation>
    <scope>NUCLEOTIDE SEQUENCE</scope>
    <source>
        <strain evidence="1">Duluth1</strain>
        <tissue evidence="1">Whole animal</tissue>
    </source>
</reference>
<name>A0A9D4GKJ5_DREPO</name>
<dbReference type="AlphaFoldDB" id="A0A9D4GKJ5"/>